<accession>A0ACB9IVS3</accession>
<evidence type="ECO:0000313" key="2">
    <source>
        <dbReference type="Proteomes" id="UP001056120"/>
    </source>
</evidence>
<dbReference type="Proteomes" id="UP001056120">
    <property type="component" value="Linkage Group LG06"/>
</dbReference>
<name>A0ACB9IVS3_9ASTR</name>
<sequence>MVAATDGAEFFTWVPSEYYDIRKQCEGSLYYDFSDMENLISKKSVKDALGVGDIDFVSCSRLVYQAMIIPHLLEDGINLGKVVTMKSLWISLKKLEFWCNGSRGNQFSFMVKISHIDKQFGAMSEGITPESLINNIMDTLSDKHQSQDSGSFFVEEKSHSVTAQFNKLFGRQKPVYHILGGGKSADVLLWRNKKISASVLCGATAVWVLFEWLNYHFLPLVCFGLVVCIIGQFIWSRLLNRAPPRLVLPDELFVNISTTVGAEVNRALGFLQHIGSRGDIKQLAIVVGSLLIAAIIGTWCNFWTVIYIGFVAAHTLPVVYEKYDDQIDNMVYNVLGKLQNNYSKLDASVLSRIPNATRKKFA</sequence>
<keyword evidence="2" id="KW-1185">Reference proteome</keyword>
<reference evidence="2" key="1">
    <citation type="journal article" date="2022" name="Mol. Ecol. Resour.">
        <title>The genomes of chicory, endive, great burdock and yacon provide insights into Asteraceae palaeo-polyploidization history and plant inulin production.</title>
        <authorList>
            <person name="Fan W."/>
            <person name="Wang S."/>
            <person name="Wang H."/>
            <person name="Wang A."/>
            <person name="Jiang F."/>
            <person name="Liu H."/>
            <person name="Zhao H."/>
            <person name="Xu D."/>
            <person name="Zhang Y."/>
        </authorList>
    </citation>
    <scope>NUCLEOTIDE SEQUENCE [LARGE SCALE GENOMIC DNA]</scope>
    <source>
        <strain evidence="2">cv. Yunnan</strain>
    </source>
</reference>
<protein>
    <submittedName>
        <fullName evidence="1">Uncharacterized protein</fullName>
    </submittedName>
</protein>
<evidence type="ECO:0000313" key="1">
    <source>
        <dbReference type="EMBL" id="KAI3812333.1"/>
    </source>
</evidence>
<organism evidence="1 2">
    <name type="scientific">Smallanthus sonchifolius</name>
    <dbReference type="NCBI Taxonomy" id="185202"/>
    <lineage>
        <taxon>Eukaryota</taxon>
        <taxon>Viridiplantae</taxon>
        <taxon>Streptophyta</taxon>
        <taxon>Embryophyta</taxon>
        <taxon>Tracheophyta</taxon>
        <taxon>Spermatophyta</taxon>
        <taxon>Magnoliopsida</taxon>
        <taxon>eudicotyledons</taxon>
        <taxon>Gunneridae</taxon>
        <taxon>Pentapetalae</taxon>
        <taxon>asterids</taxon>
        <taxon>campanulids</taxon>
        <taxon>Asterales</taxon>
        <taxon>Asteraceae</taxon>
        <taxon>Asteroideae</taxon>
        <taxon>Heliantheae alliance</taxon>
        <taxon>Millerieae</taxon>
        <taxon>Smallanthus</taxon>
    </lineage>
</organism>
<reference evidence="1 2" key="2">
    <citation type="journal article" date="2022" name="Mol. Ecol. Resour.">
        <title>The genomes of chicory, endive, great burdock and yacon provide insights into Asteraceae paleo-polyploidization history and plant inulin production.</title>
        <authorList>
            <person name="Fan W."/>
            <person name="Wang S."/>
            <person name="Wang H."/>
            <person name="Wang A."/>
            <person name="Jiang F."/>
            <person name="Liu H."/>
            <person name="Zhao H."/>
            <person name="Xu D."/>
            <person name="Zhang Y."/>
        </authorList>
    </citation>
    <scope>NUCLEOTIDE SEQUENCE [LARGE SCALE GENOMIC DNA]</scope>
    <source>
        <strain evidence="2">cv. Yunnan</strain>
        <tissue evidence="1">Leaves</tissue>
    </source>
</reference>
<dbReference type="EMBL" id="CM042023">
    <property type="protein sequence ID" value="KAI3812333.1"/>
    <property type="molecule type" value="Genomic_DNA"/>
</dbReference>
<gene>
    <name evidence="1" type="ORF">L1987_17040</name>
</gene>
<comment type="caution">
    <text evidence="1">The sequence shown here is derived from an EMBL/GenBank/DDBJ whole genome shotgun (WGS) entry which is preliminary data.</text>
</comment>
<proteinExistence type="predicted"/>